<feature type="signal peptide" evidence="1">
    <location>
        <begin position="1"/>
        <end position="24"/>
    </location>
</feature>
<feature type="chain" id="PRO_5022167190" evidence="1">
    <location>
        <begin position="25"/>
        <end position="136"/>
    </location>
</feature>
<gene>
    <name evidence="2" type="ORF">FB566_3289</name>
</gene>
<dbReference type="InParanoid" id="A0A543AYS5"/>
<evidence type="ECO:0000313" key="3">
    <source>
        <dbReference type="Proteomes" id="UP000317043"/>
    </source>
</evidence>
<dbReference type="AlphaFoldDB" id="A0A543AYS5"/>
<dbReference type="OrthoDB" id="9942184at2"/>
<dbReference type="EMBL" id="VFOW01000001">
    <property type="protein sequence ID" value="TQL77725.1"/>
    <property type="molecule type" value="Genomic_DNA"/>
</dbReference>
<proteinExistence type="predicted"/>
<keyword evidence="3" id="KW-1185">Reference proteome</keyword>
<reference evidence="2 3" key="1">
    <citation type="submission" date="2019-06" db="EMBL/GenBank/DDBJ databases">
        <title>Sequencing the genomes of 1000 actinobacteria strains.</title>
        <authorList>
            <person name="Klenk H.-P."/>
        </authorList>
    </citation>
    <scope>NUCLEOTIDE SEQUENCE [LARGE SCALE GENOMIC DNA]</scope>
    <source>
        <strain evidence="2 3">DSM 45928</strain>
    </source>
</reference>
<accession>A0A543AYS5</accession>
<protein>
    <submittedName>
        <fullName evidence="2">Uncharacterized protein</fullName>
    </submittedName>
</protein>
<sequence>MNKRLSVVAAVTMLIVMVFGGAPAAAASGPEITPYACTKPMEPGCFTITVDKVDGKSQYYALGTYKGGSAGSIVVGLEYKGSTKYGTKECRLNQTCSASTGSVSKSGSGSQSICASITFNSWTGTSGGPYWKCRVI</sequence>
<evidence type="ECO:0000256" key="1">
    <source>
        <dbReference type="SAM" id="SignalP"/>
    </source>
</evidence>
<organism evidence="2 3">
    <name type="scientific">Stackebrandtia endophytica</name>
    <dbReference type="NCBI Taxonomy" id="1496996"/>
    <lineage>
        <taxon>Bacteria</taxon>
        <taxon>Bacillati</taxon>
        <taxon>Actinomycetota</taxon>
        <taxon>Actinomycetes</taxon>
        <taxon>Glycomycetales</taxon>
        <taxon>Glycomycetaceae</taxon>
        <taxon>Stackebrandtia</taxon>
    </lineage>
</organism>
<comment type="caution">
    <text evidence="2">The sequence shown here is derived from an EMBL/GenBank/DDBJ whole genome shotgun (WGS) entry which is preliminary data.</text>
</comment>
<dbReference type="Proteomes" id="UP000317043">
    <property type="component" value="Unassembled WGS sequence"/>
</dbReference>
<keyword evidence="1" id="KW-0732">Signal</keyword>
<dbReference type="RefSeq" id="WP_142041046.1">
    <property type="nucleotide sequence ID" value="NZ_JBHTGS010000001.1"/>
</dbReference>
<name>A0A543AYS5_9ACTN</name>
<evidence type="ECO:0000313" key="2">
    <source>
        <dbReference type="EMBL" id="TQL77725.1"/>
    </source>
</evidence>